<name>A0AAE4AVV4_9HYPH</name>
<dbReference type="Pfam" id="PF01699">
    <property type="entry name" value="Na_Ca_ex"/>
    <property type="match status" value="2"/>
</dbReference>
<protein>
    <submittedName>
        <fullName evidence="7">Cation:H+ antiporter</fullName>
    </submittedName>
</protein>
<accession>A0AAE4AVV4</accession>
<dbReference type="AlphaFoldDB" id="A0AAE4AVV4"/>
<evidence type="ECO:0000313" key="7">
    <source>
        <dbReference type="EMBL" id="MDQ0317084.1"/>
    </source>
</evidence>
<keyword evidence="8" id="KW-1185">Reference proteome</keyword>
<comment type="subcellular location">
    <subcellularLocation>
        <location evidence="1">Membrane</location>
        <topology evidence="1">Multi-pass membrane protein</topology>
    </subcellularLocation>
</comment>
<feature type="transmembrane region" description="Helical" evidence="5">
    <location>
        <begin position="6"/>
        <end position="24"/>
    </location>
</feature>
<evidence type="ECO:0000256" key="4">
    <source>
        <dbReference type="ARBA" id="ARBA00023136"/>
    </source>
</evidence>
<comment type="caution">
    <text evidence="7">The sequence shown here is derived from an EMBL/GenBank/DDBJ whole genome shotgun (WGS) entry which is preliminary data.</text>
</comment>
<dbReference type="InterPro" id="IPR004837">
    <property type="entry name" value="NaCa_Exmemb"/>
</dbReference>
<dbReference type="GO" id="GO:0005262">
    <property type="term" value="F:calcium channel activity"/>
    <property type="evidence" value="ECO:0007669"/>
    <property type="project" value="TreeGrafter"/>
</dbReference>
<feature type="domain" description="Sodium/calcium exchanger membrane region" evidence="6">
    <location>
        <begin position="175"/>
        <end position="314"/>
    </location>
</feature>
<dbReference type="Gene3D" id="1.20.1420.30">
    <property type="entry name" value="NCX, central ion-binding region"/>
    <property type="match status" value="1"/>
</dbReference>
<feature type="transmembrane region" description="Helical" evidence="5">
    <location>
        <begin position="238"/>
        <end position="260"/>
    </location>
</feature>
<keyword evidence="2 5" id="KW-0812">Transmembrane</keyword>
<organism evidence="7 8">
    <name type="scientific">Amorphus orientalis</name>
    <dbReference type="NCBI Taxonomy" id="649198"/>
    <lineage>
        <taxon>Bacteria</taxon>
        <taxon>Pseudomonadati</taxon>
        <taxon>Pseudomonadota</taxon>
        <taxon>Alphaproteobacteria</taxon>
        <taxon>Hyphomicrobiales</taxon>
        <taxon>Amorphaceae</taxon>
        <taxon>Amorphus</taxon>
    </lineage>
</organism>
<dbReference type="NCBIfam" id="TIGR00367">
    <property type="entry name" value="calcium/sodium antiporter"/>
    <property type="match status" value="1"/>
</dbReference>
<feature type="domain" description="Sodium/calcium exchanger membrane region" evidence="6">
    <location>
        <begin position="3"/>
        <end position="142"/>
    </location>
</feature>
<feature type="transmembrane region" description="Helical" evidence="5">
    <location>
        <begin position="170"/>
        <end position="188"/>
    </location>
</feature>
<dbReference type="EMBL" id="JAUSUL010000004">
    <property type="protein sequence ID" value="MDQ0317084.1"/>
    <property type="molecule type" value="Genomic_DNA"/>
</dbReference>
<dbReference type="InterPro" id="IPR044880">
    <property type="entry name" value="NCX_ion-bd_dom_sf"/>
</dbReference>
<reference evidence="7" key="1">
    <citation type="submission" date="2023-07" db="EMBL/GenBank/DDBJ databases">
        <title>Genomic Encyclopedia of Type Strains, Phase IV (KMG-IV): sequencing the most valuable type-strain genomes for metagenomic binning, comparative biology and taxonomic classification.</title>
        <authorList>
            <person name="Goeker M."/>
        </authorList>
    </citation>
    <scope>NUCLEOTIDE SEQUENCE</scope>
    <source>
        <strain evidence="7">DSM 21202</strain>
    </source>
</reference>
<evidence type="ECO:0000256" key="1">
    <source>
        <dbReference type="ARBA" id="ARBA00004141"/>
    </source>
</evidence>
<evidence type="ECO:0000256" key="5">
    <source>
        <dbReference type="SAM" id="Phobius"/>
    </source>
</evidence>
<evidence type="ECO:0000256" key="2">
    <source>
        <dbReference type="ARBA" id="ARBA00022692"/>
    </source>
</evidence>
<evidence type="ECO:0000256" key="3">
    <source>
        <dbReference type="ARBA" id="ARBA00022989"/>
    </source>
</evidence>
<feature type="transmembrane region" description="Helical" evidence="5">
    <location>
        <begin position="36"/>
        <end position="60"/>
    </location>
</feature>
<dbReference type="InterPro" id="IPR004481">
    <property type="entry name" value="K/Na/Ca-exchanger"/>
</dbReference>
<feature type="transmembrane region" description="Helical" evidence="5">
    <location>
        <begin position="272"/>
        <end position="292"/>
    </location>
</feature>
<keyword evidence="3 5" id="KW-1133">Transmembrane helix</keyword>
<evidence type="ECO:0000259" key="6">
    <source>
        <dbReference type="Pfam" id="PF01699"/>
    </source>
</evidence>
<dbReference type="GO" id="GO:0008273">
    <property type="term" value="F:calcium, potassium:sodium antiporter activity"/>
    <property type="evidence" value="ECO:0007669"/>
    <property type="project" value="TreeGrafter"/>
</dbReference>
<keyword evidence="4 5" id="KW-0472">Membrane</keyword>
<gene>
    <name evidence="7" type="ORF">J2S73_003561</name>
</gene>
<feature type="transmembrane region" description="Helical" evidence="5">
    <location>
        <begin position="299"/>
        <end position="317"/>
    </location>
</feature>
<proteinExistence type="predicted"/>
<dbReference type="PANTHER" id="PTHR10846">
    <property type="entry name" value="SODIUM/POTASSIUM/CALCIUM EXCHANGER"/>
    <property type="match status" value="1"/>
</dbReference>
<dbReference type="PANTHER" id="PTHR10846:SF8">
    <property type="entry name" value="INNER MEMBRANE PROTEIN YRBG"/>
    <property type="match status" value="1"/>
</dbReference>
<dbReference type="GO" id="GO:0006874">
    <property type="term" value="P:intracellular calcium ion homeostasis"/>
    <property type="evidence" value="ECO:0007669"/>
    <property type="project" value="TreeGrafter"/>
</dbReference>
<feature type="transmembrane region" description="Helical" evidence="5">
    <location>
        <begin position="66"/>
        <end position="89"/>
    </location>
</feature>
<dbReference type="Proteomes" id="UP001229244">
    <property type="component" value="Unassembled WGS sequence"/>
</dbReference>
<feature type="transmembrane region" description="Helical" evidence="5">
    <location>
        <begin position="125"/>
        <end position="143"/>
    </location>
</feature>
<sequence>MILFQILAGVAGLLIGGEFLVRGASRLAVRLGMSPLVVGVTIVGFGTSVPELVTCLEAAWRGAPGIAVGNIVGSNIANILLILGVAAALRPFACSRKAATRDGLLVIVTAIAFGLAAMTGELGRWIGGLFVAGLVLYLGWLYFSERKSGDLVDTEAAEVPDPGEVTAKPWYLDAILVVVGCAVVVIGANQLVDGSVTIARLFNISEDVIGLSLVALGTSLPELATSIVAAVRKHSEIALGNVLGSNVYNVLGIGGITALVHPVPVSLDMLTFDIPIMVGVSVVMVAMVATGARVTRIEGGVLLGAYAAYIGVLYLGIS</sequence>
<dbReference type="RefSeq" id="WP_306886981.1">
    <property type="nucleotide sequence ID" value="NZ_JAUSUL010000004.1"/>
</dbReference>
<feature type="transmembrane region" description="Helical" evidence="5">
    <location>
        <begin position="101"/>
        <end position="119"/>
    </location>
</feature>
<dbReference type="GO" id="GO:0005886">
    <property type="term" value="C:plasma membrane"/>
    <property type="evidence" value="ECO:0007669"/>
    <property type="project" value="TreeGrafter"/>
</dbReference>
<evidence type="ECO:0000313" key="8">
    <source>
        <dbReference type="Proteomes" id="UP001229244"/>
    </source>
</evidence>